<dbReference type="PANTHER" id="PTHR37299">
    <property type="entry name" value="TRANSCRIPTIONAL REGULATOR-RELATED"/>
    <property type="match status" value="1"/>
</dbReference>
<dbReference type="InterPro" id="IPR046947">
    <property type="entry name" value="LytR-like"/>
</dbReference>
<keyword evidence="1" id="KW-0472">Membrane</keyword>
<reference evidence="4" key="1">
    <citation type="submission" date="2023-01" db="EMBL/GenBank/DDBJ databases">
        <title>The genome sequence of Kordiimonadaceae bacterium 6D33.</title>
        <authorList>
            <person name="Liu Y."/>
        </authorList>
    </citation>
    <scope>NUCLEOTIDE SEQUENCE</scope>
    <source>
        <strain evidence="4">6D33</strain>
    </source>
</reference>
<feature type="signal peptide" evidence="2">
    <location>
        <begin position="1"/>
        <end position="20"/>
    </location>
</feature>
<dbReference type="SMART" id="SM00850">
    <property type="entry name" value="LytTR"/>
    <property type="match status" value="1"/>
</dbReference>
<dbReference type="Gene3D" id="2.40.50.1020">
    <property type="entry name" value="LytTr DNA-binding domain"/>
    <property type="match status" value="1"/>
</dbReference>
<feature type="transmembrane region" description="Helical" evidence="1">
    <location>
        <begin position="321"/>
        <end position="338"/>
    </location>
</feature>
<name>A0AAF0BLZ3_9PROT</name>
<dbReference type="GO" id="GO:0003677">
    <property type="term" value="F:DNA binding"/>
    <property type="evidence" value="ECO:0007669"/>
    <property type="project" value="UniProtKB-KW"/>
</dbReference>
<dbReference type="InterPro" id="IPR007492">
    <property type="entry name" value="LytTR_DNA-bd_dom"/>
</dbReference>
<feature type="transmembrane region" description="Helical" evidence="1">
    <location>
        <begin position="206"/>
        <end position="232"/>
    </location>
</feature>
<feature type="transmembrane region" description="Helical" evidence="1">
    <location>
        <begin position="293"/>
        <end position="314"/>
    </location>
</feature>
<dbReference type="RefSeq" id="WP_289503368.1">
    <property type="nucleotide sequence ID" value="NZ_CP116805.1"/>
</dbReference>
<dbReference type="EMBL" id="CP116805">
    <property type="protein sequence ID" value="WCL53776.1"/>
    <property type="molecule type" value="Genomic_DNA"/>
</dbReference>
<evidence type="ECO:0000313" key="5">
    <source>
        <dbReference type="Proteomes" id="UP001217500"/>
    </source>
</evidence>
<evidence type="ECO:0000259" key="3">
    <source>
        <dbReference type="PROSITE" id="PS50930"/>
    </source>
</evidence>
<accession>A0AAF0BLZ3</accession>
<organism evidence="4 5">
    <name type="scientific">Gimibacter soli</name>
    <dbReference type="NCBI Taxonomy" id="3024400"/>
    <lineage>
        <taxon>Bacteria</taxon>
        <taxon>Pseudomonadati</taxon>
        <taxon>Pseudomonadota</taxon>
        <taxon>Alphaproteobacteria</taxon>
        <taxon>Kordiimonadales</taxon>
        <taxon>Temperatibacteraceae</taxon>
        <taxon>Gimibacter</taxon>
    </lineage>
</organism>
<dbReference type="Pfam" id="PF04397">
    <property type="entry name" value="LytTR"/>
    <property type="match status" value="1"/>
</dbReference>
<feature type="domain" description="HTH LytTR-type" evidence="3">
    <location>
        <begin position="398"/>
        <end position="502"/>
    </location>
</feature>
<protein>
    <submittedName>
        <fullName evidence="4">LytTR family DNA-binding domain-containing protein</fullName>
    </submittedName>
</protein>
<keyword evidence="2" id="KW-0732">Signal</keyword>
<feature type="transmembrane region" description="Helical" evidence="1">
    <location>
        <begin position="270"/>
        <end position="287"/>
    </location>
</feature>
<feature type="transmembrane region" description="Helical" evidence="1">
    <location>
        <begin position="238"/>
        <end position="258"/>
    </location>
</feature>
<proteinExistence type="predicted"/>
<dbReference type="PANTHER" id="PTHR37299:SF1">
    <property type="entry name" value="STAGE 0 SPORULATION PROTEIN A HOMOLOG"/>
    <property type="match status" value="1"/>
</dbReference>
<dbReference type="PROSITE" id="PS50930">
    <property type="entry name" value="HTH_LYTTR"/>
    <property type="match status" value="1"/>
</dbReference>
<dbReference type="KEGG" id="gso:PH603_14645"/>
<evidence type="ECO:0000313" key="4">
    <source>
        <dbReference type="EMBL" id="WCL53776.1"/>
    </source>
</evidence>
<gene>
    <name evidence="4" type="ORF">PH603_14645</name>
</gene>
<keyword evidence="5" id="KW-1185">Reference proteome</keyword>
<keyword evidence="1" id="KW-1133">Transmembrane helix</keyword>
<evidence type="ECO:0000256" key="2">
    <source>
        <dbReference type="SAM" id="SignalP"/>
    </source>
</evidence>
<dbReference type="GO" id="GO:0000156">
    <property type="term" value="F:phosphorelay response regulator activity"/>
    <property type="evidence" value="ECO:0007669"/>
    <property type="project" value="InterPro"/>
</dbReference>
<feature type="transmembrane region" description="Helical" evidence="1">
    <location>
        <begin position="344"/>
        <end position="368"/>
    </location>
</feature>
<keyword evidence="4" id="KW-0238">DNA-binding</keyword>
<keyword evidence="1" id="KW-0812">Transmembrane</keyword>
<evidence type="ECO:0000256" key="1">
    <source>
        <dbReference type="SAM" id="Phobius"/>
    </source>
</evidence>
<dbReference type="Proteomes" id="UP001217500">
    <property type="component" value="Chromosome"/>
</dbReference>
<feature type="chain" id="PRO_5042199923" evidence="2">
    <location>
        <begin position="21"/>
        <end position="503"/>
    </location>
</feature>
<dbReference type="AlphaFoldDB" id="A0AAF0BLZ3"/>
<sequence length="503" mass="55041">MTRRILISLLLLLGAMPAFADAYVMIDTGRVDVCPAQGESTPPDFTGADCRQVSFWDIDPQAAHLWLRALVVLGDEQFGAEVPLGLYVSGKASSRVWLNGVKLGENGVPANTPQAEVPGQMDAVFYVPQRMLKSGENEIVFELSGHHGFLHLVQPLHFIIVGPYSDGPGIAVYMPWGSLVAFGILIAGGLFFLVSAVRGEDREGSVLLSLASFLAATQLFAEISRSFIAYAYPWHDVRLMAILGCAFLFSLCLAANLLLRLTGLSRARRYQTLAGVAALMLALAAVSQGFDGMTLAVLTVPILLGVGFGIWQAFRRRRGALSYALAFAVLGALVWWQPDRFLDAYLYYAIAALLLFLFYQQAMLLADLRRERRLLARRAEHLEFVLAQAEQKAEPLRLEVTSGGQTRYVSTDRIVQFKGADDYVEIHFEDGTTSLFNGTLAALEERLPEAFLRIHRSHIANTAHVQSLTRDSNGAGQIEFANGTSAPVSRRILPKVKSALAAP</sequence>
<feature type="transmembrane region" description="Helical" evidence="1">
    <location>
        <begin position="173"/>
        <end position="194"/>
    </location>
</feature>